<dbReference type="Proteomes" id="UP000202031">
    <property type="component" value="Chromosome"/>
</dbReference>
<evidence type="ECO:0000313" key="2">
    <source>
        <dbReference type="EMBL" id="ARQ97185.1"/>
    </source>
</evidence>
<feature type="transmembrane region" description="Helical" evidence="1">
    <location>
        <begin position="119"/>
        <end position="143"/>
    </location>
</feature>
<sequence>MANKYPFDDLLRDFKQGLREAGFKPKIFWMIAPFAIFILLTILVKYGVVHQNVIPYIFAVPMMFVPLFFHLPVWIFKKIDGIWDDIIDDLEDRYEKEFNENIRITRKVKKWLGEDKIDIIYTIAMVSGIFILLLWITMICAGLPRLAKGIF</sequence>
<dbReference type="EMBL" id="CP015578">
    <property type="protein sequence ID" value="ARQ97185.1"/>
    <property type="molecule type" value="Genomic_DNA"/>
</dbReference>
<evidence type="ECO:0000313" key="3">
    <source>
        <dbReference type="Proteomes" id="UP000202031"/>
    </source>
</evidence>
<gene>
    <name evidence="2" type="ORF">CLAN_0427</name>
</gene>
<keyword evidence="1" id="KW-1133">Transmembrane helix</keyword>
<dbReference type="AlphaFoldDB" id="A0A1X9SLQ9"/>
<accession>A0A1X9SLQ9</accession>
<organism evidence="2 3">
    <name type="scientific">Campylobacter lanienae NCTC 13004</name>
    <dbReference type="NCBI Taxonomy" id="1031753"/>
    <lineage>
        <taxon>Bacteria</taxon>
        <taxon>Pseudomonadati</taxon>
        <taxon>Campylobacterota</taxon>
        <taxon>Epsilonproteobacteria</taxon>
        <taxon>Campylobacterales</taxon>
        <taxon>Campylobacteraceae</taxon>
        <taxon>Campylobacter</taxon>
    </lineage>
</organism>
<proteinExistence type="predicted"/>
<reference evidence="3" key="1">
    <citation type="journal article" date="2017" name="Genome Biol. Evol.">
        <title>Comparative Genomic Analysis Identifies a Campylobacter Clade Deficient in Selenium Metabolism.</title>
        <authorList>
            <person name="Miller W.G."/>
            <person name="Yee E."/>
            <person name="Lopes B.S."/>
            <person name="Chapman M.H."/>
            <person name="Huynh S."/>
            <person name="Bono J.L."/>
            <person name="Parker C.T."/>
            <person name="Strachan N.J.C."/>
            <person name="Forbes K.J."/>
        </authorList>
    </citation>
    <scope>NUCLEOTIDE SEQUENCE [LARGE SCALE GENOMIC DNA]</scope>
    <source>
        <strain evidence="3">NCTC 13004</strain>
    </source>
</reference>
<keyword evidence="1" id="KW-0472">Membrane</keyword>
<dbReference type="RefSeq" id="WP_096030110.1">
    <property type="nucleotide sequence ID" value="NZ_CP015578.1"/>
</dbReference>
<feature type="transmembrane region" description="Helical" evidence="1">
    <location>
        <begin position="27"/>
        <end position="46"/>
    </location>
</feature>
<reference evidence="3" key="2">
    <citation type="journal article" date="2017" name="Genome Biol. Evol.">
        <title>Comparative genomic analysis identifies a Campylobacter clade deficient in selenium metabolism.</title>
        <authorList>
            <person name="Miller W.G."/>
            <person name="Yee E."/>
            <person name="Lopes B.S."/>
            <person name="Chapman M.H."/>
            <person name="Huynh S."/>
            <person name="Bono J.L."/>
            <person name="Parker C.T."/>
            <person name="Strachan N.J.C."/>
            <person name="Forbes K.J."/>
        </authorList>
    </citation>
    <scope>NUCLEOTIDE SEQUENCE [LARGE SCALE GENOMIC DNA]</scope>
    <source>
        <strain evidence="3">NCTC 13004</strain>
    </source>
</reference>
<feature type="transmembrane region" description="Helical" evidence="1">
    <location>
        <begin position="53"/>
        <end position="75"/>
    </location>
</feature>
<protein>
    <submittedName>
        <fullName evidence="2">Putative membrane protein</fullName>
    </submittedName>
</protein>
<dbReference type="KEGG" id="clx:CLAN_0427"/>
<keyword evidence="1" id="KW-0812">Transmembrane</keyword>
<dbReference type="GeneID" id="46920900"/>
<evidence type="ECO:0000256" key="1">
    <source>
        <dbReference type="SAM" id="Phobius"/>
    </source>
</evidence>
<name>A0A1X9SLQ9_9BACT</name>